<organism evidence="2 3">
    <name type="scientific">Scophthalmus maximus</name>
    <name type="common">Turbot</name>
    <name type="synonym">Psetta maxima</name>
    <dbReference type="NCBI Taxonomy" id="52904"/>
    <lineage>
        <taxon>Eukaryota</taxon>
        <taxon>Metazoa</taxon>
        <taxon>Chordata</taxon>
        <taxon>Craniata</taxon>
        <taxon>Vertebrata</taxon>
        <taxon>Euteleostomi</taxon>
        <taxon>Actinopterygii</taxon>
        <taxon>Neopterygii</taxon>
        <taxon>Teleostei</taxon>
        <taxon>Neoteleostei</taxon>
        <taxon>Acanthomorphata</taxon>
        <taxon>Carangaria</taxon>
        <taxon>Pleuronectiformes</taxon>
        <taxon>Pleuronectoidei</taxon>
        <taxon>Scophthalmidae</taxon>
        <taxon>Scophthalmus</taxon>
    </lineage>
</organism>
<sequence>MSGTKDLPSGSPALTERVNGNALRNSDMLHSMSMSLFTILFASMKAYPLAGPLPTRSTAQRHLMDVKDPTLLCRALYLKGHFRLIRATNWTNGGGQEAAWTLAHGVDALLGQTAEEDSSVLRCNWIRGATSGVKKILPTATEKVQFGVCEQISPFVLGNEVGLFSSARLVSFFRIPPVPRWSRTGEHAAFWQQIKNGWMDEENCALLSKGCDSDTSIIITTIGHQMSHQGEAGQGAQFDTLYLGDGVRYIGSTTRCDMLSSSPSTTFADFTMSKRSELRERGPTGAKRNGTTQQEN</sequence>
<reference evidence="2 3" key="1">
    <citation type="submission" date="2019-06" db="EMBL/GenBank/DDBJ databases">
        <title>Draft genomes of female and male turbot (Scophthalmus maximus).</title>
        <authorList>
            <person name="Xu H."/>
            <person name="Xu X.-W."/>
            <person name="Shao C."/>
            <person name="Chen S."/>
        </authorList>
    </citation>
    <scope>NUCLEOTIDE SEQUENCE [LARGE SCALE GENOMIC DNA]</scope>
    <source>
        <strain evidence="2">Ysfricsl-2016a</strain>
        <tissue evidence="2">Blood</tissue>
    </source>
</reference>
<dbReference type="EMBL" id="VEVO01000009">
    <property type="protein sequence ID" value="KAF0037192.1"/>
    <property type="molecule type" value="Genomic_DNA"/>
</dbReference>
<evidence type="ECO:0000313" key="2">
    <source>
        <dbReference type="EMBL" id="KAF0037192.1"/>
    </source>
</evidence>
<evidence type="ECO:0000313" key="3">
    <source>
        <dbReference type="Proteomes" id="UP000438429"/>
    </source>
</evidence>
<feature type="region of interest" description="Disordered" evidence="1">
    <location>
        <begin position="271"/>
        <end position="296"/>
    </location>
</feature>
<protein>
    <submittedName>
        <fullName evidence="2">Uncharacterized protein</fullName>
    </submittedName>
</protein>
<dbReference type="AlphaFoldDB" id="A0A6A4T4T5"/>
<dbReference type="Proteomes" id="UP000438429">
    <property type="component" value="Unassembled WGS sequence"/>
</dbReference>
<evidence type="ECO:0000256" key="1">
    <source>
        <dbReference type="SAM" id="MobiDB-lite"/>
    </source>
</evidence>
<comment type="caution">
    <text evidence="2">The sequence shown here is derived from an EMBL/GenBank/DDBJ whole genome shotgun (WGS) entry which is preliminary data.</text>
</comment>
<feature type="compositionally biased region" description="Basic and acidic residues" evidence="1">
    <location>
        <begin position="272"/>
        <end position="282"/>
    </location>
</feature>
<proteinExistence type="predicted"/>
<gene>
    <name evidence="2" type="ORF">F2P81_010066</name>
</gene>
<accession>A0A6A4T4T5</accession>
<name>A0A6A4T4T5_SCOMX</name>